<dbReference type="EMBL" id="JBHUIV010000018">
    <property type="protein sequence ID" value="MFD2202527.1"/>
    <property type="molecule type" value="Genomic_DNA"/>
</dbReference>
<proteinExistence type="predicted"/>
<accession>A0ABW5B971</accession>
<evidence type="ECO:0000256" key="1">
    <source>
        <dbReference type="SAM" id="MobiDB-lite"/>
    </source>
</evidence>
<feature type="chain" id="PRO_5047305724" evidence="2">
    <location>
        <begin position="28"/>
        <end position="455"/>
    </location>
</feature>
<feature type="compositionally biased region" description="Polar residues" evidence="1">
    <location>
        <begin position="381"/>
        <end position="403"/>
    </location>
</feature>
<dbReference type="Proteomes" id="UP001597414">
    <property type="component" value="Unassembled WGS sequence"/>
</dbReference>
<feature type="compositionally biased region" description="Polar residues" evidence="1">
    <location>
        <begin position="323"/>
        <end position="344"/>
    </location>
</feature>
<feature type="compositionally biased region" description="Low complexity" evidence="1">
    <location>
        <begin position="351"/>
        <end position="363"/>
    </location>
</feature>
<evidence type="ECO:0000313" key="4">
    <source>
        <dbReference type="Proteomes" id="UP001597414"/>
    </source>
</evidence>
<feature type="compositionally biased region" description="Polar residues" evidence="1">
    <location>
        <begin position="265"/>
        <end position="300"/>
    </location>
</feature>
<dbReference type="InterPro" id="IPR046535">
    <property type="entry name" value="DUF6600"/>
</dbReference>
<protein>
    <submittedName>
        <fullName evidence="3">DUF6600 domain-containing protein</fullName>
    </submittedName>
</protein>
<name>A0ABW5B971_9BACT</name>
<feature type="compositionally biased region" description="Low complexity" evidence="1">
    <location>
        <begin position="404"/>
        <end position="448"/>
    </location>
</feature>
<dbReference type="Pfam" id="PF20245">
    <property type="entry name" value="DUF6600"/>
    <property type="match status" value="1"/>
</dbReference>
<sequence length="455" mass="51296">MKKATKHLLSIILMLGMGMASSNKAHASPANFGVSFQVFYNELSPYGDWVMDPTYGYVWVPYVEQGFQPYVTNGYWTMTNFGNTWVSHYDWGWAPFHYGRWHWSNYYGWAWIPGYEWGPAWVSWRTGGGYYGWAPLGPGMNIGIHINIPARHWVFIPQRRFRAGYYHRYMVPYYNVTHVYNRTTFINNTYVYNNTTYYTGPNRREIERVTRTSVPVYQVNNSSKPGRAIVQNNSVNVYRPQISNARGNQENVRPSRAFTVEEYNQRSAVQRRNAQPQAGRSFQATPSRNEQGRNNGPVVQNRNNTRVNANPNNNRNNENINRTAPSVNKNSQATRPNNSSNQKANAALRGSSQNKQNSNMKSNTSVGRSPNATQQKKDAVRNSTPARQNNNAMRGSSPTKQNNSSVRSSSASGKTSPAVRSSSGTSSRNNSGTVSRSNSSSSSRATASQRGGRNN</sequence>
<reference evidence="4" key="1">
    <citation type="journal article" date="2019" name="Int. J. Syst. Evol. Microbiol.">
        <title>The Global Catalogue of Microorganisms (GCM) 10K type strain sequencing project: providing services to taxonomists for standard genome sequencing and annotation.</title>
        <authorList>
            <consortium name="The Broad Institute Genomics Platform"/>
            <consortium name="The Broad Institute Genome Sequencing Center for Infectious Disease"/>
            <person name="Wu L."/>
            <person name="Ma J."/>
        </authorList>
    </citation>
    <scope>NUCLEOTIDE SEQUENCE [LARGE SCALE GENOMIC DNA]</scope>
    <source>
        <strain evidence="4">KCTC 19812</strain>
    </source>
</reference>
<evidence type="ECO:0000256" key="2">
    <source>
        <dbReference type="SAM" id="SignalP"/>
    </source>
</evidence>
<organism evidence="3 4">
    <name type="scientific">Shivajiella indica</name>
    <dbReference type="NCBI Taxonomy" id="872115"/>
    <lineage>
        <taxon>Bacteria</taxon>
        <taxon>Pseudomonadati</taxon>
        <taxon>Bacteroidota</taxon>
        <taxon>Cytophagia</taxon>
        <taxon>Cytophagales</taxon>
        <taxon>Cyclobacteriaceae</taxon>
        <taxon>Shivajiella</taxon>
    </lineage>
</organism>
<keyword evidence="4" id="KW-1185">Reference proteome</keyword>
<feature type="region of interest" description="Disordered" evidence="1">
    <location>
        <begin position="265"/>
        <end position="455"/>
    </location>
</feature>
<feature type="signal peptide" evidence="2">
    <location>
        <begin position="1"/>
        <end position="27"/>
    </location>
</feature>
<gene>
    <name evidence="3" type="ORF">ACFSKV_13205</name>
</gene>
<feature type="compositionally biased region" description="Low complexity" evidence="1">
    <location>
        <begin position="301"/>
        <end position="322"/>
    </location>
</feature>
<feature type="compositionally biased region" description="Polar residues" evidence="1">
    <location>
        <begin position="364"/>
        <end position="374"/>
    </location>
</feature>
<comment type="caution">
    <text evidence="3">The sequence shown here is derived from an EMBL/GenBank/DDBJ whole genome shotgun (WGS) entry which is preliminary data.</text>
</comment>
<keyword evidence="2" id="KW-0732">Signal</keyword>
<evidence type="ECO:0000313" key="3">
    <source>
        <dbReference type="EMBL" id="MFD2202527.1"/>
    </source>
</evidence>
<dbReference type="RefSeq" id="WP_380803546.1">
    <property type="nucleotide sequence ID" value="NZ_JBHUIV010000018.1"/>
</dbReference>